<dbReference type="InterPro" id="IPR005122">
    <property type="entry name" value="Uracil-DNA_glycosylase-like"/>
</dbReference>
<dbReference type="PANTHER" id="PTHR12159">
    <property type="entry name" value="G/T AND G/U MISMATCH-SPECIFIC DNA GLYCOSYLASE"/>
    <property type="match status" value="1"/>
</dbReference>
<protein>
    <submittedName>
        <fullName evidence="5">G/U mismatch-specific DNA glycosylase</fullName>
    </submittedName>
</protein>
<dbReference type="InterPro" id="IPR015637">
    <property type="entry name" value="MUG/TDG"/>
</dbReference>
<dbReference type="SMART" id="SM00987">
    <property type="entry name" value="UreE_C"/>
    <property type="match status" value="1"/>
</dbReference>
<sequence length="188" mass="20060">MTAGGVRPTRADLAAAADRTIPDVLAPGLAVLFVGINPGLWSAATGWHFARPGNRFWPALHRGGFTQRLLHPSEQDELPALGLGITNMAARASARADELSAEELLDGAAILTEKVARYRPRWVAVVGVTAYRIGFQRPKATFGPQPESLAGARLWVLPNPSGLNAHFTPVTLGLAFAELRVATELPAR</sequence>
<dbReference type="SUPFAM" id="SSF52141">
    <property type="entry name" value="Uracil-DNA glycosylase-like"/>
    <property type="match status" value="1"/>
</dbReference>
<reference evidence="5 6" key="1">
    <citation type="submission" date="2018-04" db="EMBL/GenBank/DDBJ databases">
        <title>Micromonosporas from Atacama Desert.</title>
        <authorList>
            <person name="Carro L."/>
            <person name="Klenk H.-P."/>
            <person name="Goodfellow M."/>
        </authorList>
    </citation>
    <scope>NUCLEOTIDE SEQUENCE [LARGE SCALE GENOMIC DNA]</scope>
    <source>
        <strain evidence="5 6">LB19</strain>
    </source>
</reference>
<evidence type="ECO:0000256" key="2">
    <source>
        <dbReference type="ARBA" id="ARBA00022801"/>
    </source>
</evidence>
<dbReference type="CDD" id="cd10028">
    <property type="entry name" value="UDG-F2_TDG_MUG"/>
    <property type="match status" value="1"/>
</dbReference>
<evidence type="ECO:0000259" key="4">
    <source>
        <dbReference type="SMART" id="SM00986"/>
    </source>
</evidence>
<dbReference type="Proteomes" id="UP000278981">
    <property type="component" value="Unassembled WGS sequence"/>
</dbReference>
<accession>A0A3N9XMW4</accession>
<name>A0A3N9XMW4_9ACTN</name>
<dbReference type="EMBL" id="QDGB01000304">
    <property type="protein sequence ID" value="RQX14290.1"/>
    <property type="molecule type" value="Genomic_DNA"/>
</dbReference>
<dbReference type="Gene3D" id="3.40.470.10">
    <property type="entry name" value="Uracil-DNA glycosylase-like domain"/>
    <property type="match status" value="1"/>
</dbReference>
<dbReference type="AlphaFoldDB" id="A0A3N9XMW4"/>
<dbReference type="GO" id="GO:0006285">
    <property type="term" value="P:base-excision repair, AP site formation"/>
    <property type="evidence" value="ECO:0007669"/>
    <property type="project" value="InterPro"/>
</dbReference>
<dbReference type="NCBIfam" id="NF007570">
    <property type="entry name" value="PRK10201.1"/>
    <property type="match status" value="1"/>
</dbReference>
<proteinExistence type="predicted"/>
<dbReference type="RefSeq" id="WP_124821543.1">
    <property type="nucleotide sequence ID" value="NZ_QDGB01000304.1"/>
</dbReference>
<dbReference type="GO" id="GO:0004844">
    <property type="term" value="F:uracil DNA N-glycosylase activity"/>
    <property type="evidence" value="ECO:0007669"/>
    <property type="project" value="TreeGrafter"/>
</dbReference>
<feature type="domain" description="Uracil-DNA glycosylase-like" evidence="4">
    <location>
        <begin position="22"/>
        <end position="180"/>
    </location>
</feature>
<dbReference type="InterPro" id="IPR036895">
    <property type="entry name" value="Uracil-DNA_glycosylase-like_sf"/>
</dbReference>
<evidence type="ECO:0000313" key="5">
    <source>
        <dbReference type="EMBL" id="RQX14290.1"/>
    </source>
</evidence>
<keyword evidence="2" id="KW-0378">Hydrolase</keyword>
<gene>
    <name evidence="5" type="ORF">DDE19_23910</name>
</gene>
<dbReference type="GO" id="GO:0008263">
    <property type="term" value="F:pyrimidine-specific mismatch base pair DNA N-glycosylase activity"/>
    <property type="evidence" value="ECO:0007669"/>
    <property type="project" value="TreeGrafter"/>
</dbReference>
<evidence type="ECO:0000256" key="3">
    <source>
        <dbReference type="ARBA" id="ARBA00023204"/>
    </source>
</evidence>
<dbReference type="SMART" id="SM00986">
    <property type="entry name" value="UDG"/>
    <property type="match status" value="1"/>
</dbReference>
<organism evidence="5 6">
    <name type="scientific">Micromonospora ureilytica</name>
    <dbReference type="NCBI Taxonomy" id="709868"/>
    <lineage>
        <taxon>Bacteria</taxon>
        <taxon>Bacillati</taxon>
        <taxon>Actinomycetota</taxon>
        <taxon>Actinomycetes</taxon>
        <taxon>Micromonosporales</taxon>
        <taxon>Micromonosporaceae</taxon>
        <taxon>Micromonospora</taxon>
    </lineage>
</organism>
<keyword evidence="3" id="KW-0234">DNA repair</keyword>
<evidence type="ECO:0000313" key="6">
    <source>
        <dbReference type="Proteomes" id="UP000278981"/>
    </source>
</evidence>
<dbReference type="Pfam" id="PF03167">
    <property type="entry name" value="UDG"/>
    <property type="match status" value="1"/>
</dbReference>
<comment type="caution">
    <text evidence="5">The sequence shown here is derived from an EMBL/GenBank/DDBJ whole genome shotgun (WGS) entry which is preliminary data.</text>
</comment>
<evidence type="ECO:0000256" key="1">
    <source>
        <dbReference type="ARBA" id="ARBA00022763"/>
    </source>
</evidence>
<keyword evidence="1" id="KW-0227">DNA damage</keyword>
<dbReference type="OrthoDB" id="9799921at2"/>
<dbReference type="PANTHER" id="PTHR12159:SF9">
    <property type="entry name" value="G_T MISMATCH-SPECIFIC THYMINE DNA GLYCOSYLASE"/>
    <property type="match status" value="1"/>
</dbReference>